<evidence type="ECO:0000256" key="3">
    <source>
        <dbReference type="ARBA" id="ARBA00022536"/>
    </source>
</evidence>
<dbReference type="PROSITE" id="PS01186">
    <property type="entry name" value="EGF_2"/>
    <property type="match status" value="1"/>
</dbReference>
<dbReference type="Gene3D" id="2.170.300.10">
    <property type="entry name" value="Tie2 ligand-binding domain superfamily"/>
    <property type="match status" value="3"/>
</dbReference>
<dbReference type="PROSITE" id="PS50026">
    <property type="entry name" value="EGF_3"/>
    <property type="match status" value="4"/>
</dbReference>
<comment type="caution">
    <text evidence="12">Lacks conserved residue(s) required for the propagation of feature annotation.</text>
</comment>
<feature type="disulfide bond" evidence="12">
    <location>
        <begin position="522"/>
        <end position="531"/>
    </location>
</feature>
<dbReference type="FunFam" id="2.170.300.10:FF:000007">
    <property type="entry name" value="multiple epidermal growth factor-like domains protein 10"/>
    <property type="match status" value="1"/>
</dbReference>
<evidence type="ECO:0000256" key="15">
    <source>
        <dbReference type="SAM" id="Phobius"/>
    </source>
</evidence>
<comment type="similarity">
    <text evidence="11">Belongs to the MEGF family.</text>
</comment>
<keyword evidence="7 15" id="KW-1133">Transmembrane helix</keyword>
<dbReference type="InterPro" id="IPR011489">
    <property type="entry name" value="EMI_domain"/>
</dbReference>
<evidence type="ECO:0000259" key="16">
    <source>
        <dbReference type="PROSITE" id="PS50026"/>
    </source>
</evidence>
<dbReference type="FunCoup" id="G5BGA5">
    <property type="interactions" value="593"/>
</dbReference>
<dbReference type="InterPro" id="IPR057138">
    <property type="entry name" value="EGF_PEAR1L-like"/>
</dbReference>
<proteinExistence type="inferred from homology"/>
<evidence type="ECO:0000256" key="4">
    <source>
        <dbReference type="ARBA" id="ARBA00022692"/>
    </source>
</evidence>
<feature type="disulfide bond" evidence="12">
    <location>
        <begin position="608"/>
        <end position="617"/>
    </location>
</feature>
<dbReference type="CDD" id="cd00055">
    <property type="entry name" value="EGF_Lam"/>
    <property type="match status" value="3"/>
</dbReference>
<dbReference type="eggNOG" id="KOG1218">
    <property type="taxonomic scope" value="Eukaryota"/>
</dbReference>
<feature type="region of interest" description="Disordered" evidence="14">
    <location>
        <begin position="1"/>
        <end position="40"/>
    </location>
</feature>
<dbReference type="InParanoid" id="G5BGA5"/>
<keyword evidence="10" id="KW-0325">Glycoprotein</keyword>
<dbReference type="PANTHER" id="PTHR24052:SF12">
    <property type="entry name" value="PLATELET ENDOTHELIAL AGGREGATION RECEPTOR 1"/>
    <property type="match status" value="1"/>
</dbReference>
<dbReference type="SMART" id="SM00180">
    <property type="entry name" value="EGF_Lam"/>
    <property type="match status" value="8"/>
</dbReference>
<evidence type="ECO:0000256" key="8">
    <source>
        <dbReference type="ARBA" id="ARBA00023136"/>
    </source>
</evidence>
<dbReference type="Pfam" id="PF23301">
    <property type="entry name" value="EGF_PEAR1L"/>
    <property type="match status" value="1"/>
</dbReference>
<dbReference type="STRING" id="10181.G5BGA5"/>
<feature type="domain" description="EMI" evidence="18">
    <location>
        <begin position="94"/>
        <end position="172"/>
    </location>
</feature>
<evidence type="ECO:0000256" key="9">
    <source>
        <dbReference type="ARBA" id="ARBA00023157"/>
    </source>
</evidence>
<evidence type="ECO:0000256" key="11">
    <source>
        <dbReference type="ARBA" id="ARBA00038377"/>
    </source>
</evidence>
<dbReference type="FunFam" id="2.170.300.10:FF:000025">
    <property type="entry name" value="Platelet endothelial aggregation receptor 1"/>
    <property type="match status" value="1"/>
</dbReference>
<feature type="transmembrane region" description="Helical" evidence="15">
    <location>
        <begin position="766"/>
        <end position="789"/>
    </location>
</feature>
<dbReference type="Pfam" id="PF07546">
    <property type="entry name" value="EMI"/>
    <property type="match status" value="2"/>
</dbReference>
<keyword evidence="8 15" id="KW-0472">Membrane</keyword>
<feature type="domain" description="EMI" evidence="18">
    <location>
        <begin position="183"/>
        <end position="261"/>
    </location>
</feature>
<dbReference type="Gene3D" id="2.10.25.10">
    <property type="entry name" value="Laminin"/>
    <property type="match status" value="1"/>
</dbReference>
<feature type="domain" description="EGF-like" evidence="16">
    <location>
        <begin position="588"/>
        <end position="618"/>
    </location>
</feature>
<evidence type="ECO:0000256" key="5">
    <source>
        <dbReference type="ARBA" id="ARBA00022729"/>
    </source>
</evidence>
<evidence type="ECO:0000313" key="20">
    <source>
        <dbReference type="Proteomes" id="UP000006813"/>
    </source>
</evidence>
<organism evidence="19 20">
    <name type="scientific">Heterocephalus glaber</name>
    <name type="common">Naked mole rat</name>
    <dbReference type="NCBI Taxonomy" id="10181"/>
    <lineage>
        <taxon>Eukaryota</taxon>
        <taxon>Metazoa</taxon>
        <taxon>Chordata</taxon>
        <taxon>Craniata</taxon>
        <taxon>Vertebrata</taxon>
        <taxon>Euteleostomi</taxon>
        <taxon>Mammalia</taxon>
        <taxon>Eutheria</taxon>
        <taxon>Euarchontoglires</taxon>
        <taxon>Glires</taxon>
        <taxon>Rodentia</taxon>
        <taxon>Hystricomorpha</taxon>
        <taxon>Bathyergidae</taxon>
        <taxon>Heterocephalus</taxon>
    </lineage>
</organism>
<protein>
    <submittedName>
        <fullName evidence="19">Platelet endothelial aggregation receptor 1</fullName>
    </submittedName>
</protein>
<dbReference type="FunFam" id="2.170.300.10:FF:000021">
    <property type="entry name" value="Platelet endothelial aggregation receptor 1"/>
    <property type="match status" value="1"/>
</dbReference>
<feature type="compositionally biased region" description="Polar residues" evidence="14">
    <location>
        <begin position="974"/>
        <end position="992"/>
    </location>
</feature>
<gene>
    <name evidence="19" type="ORF">GW7_13542</name>
</gene>
<dbReference type="PRINTS" id="PR00011">
    <property type="entry name" value="EGFLAMININ"/>
</dbReference>
<evidence type="ECO:0000256" key="6">
    <source>
        <dbReference type="ARBA" id="ARBA00022737"/>
    </source>
</evidence>
<dbReference type="Proteomes" id="UP000006813">
    <property type="component" value="Unassembled WGS sequence"/>
</dbReference>
<dbReference type="InterPro" id="IPR052485">
    <property type="entry name" value="MEGF_diff_regulators"/>
</dbReference>
<keyword evidence="4 15" id="KW-0812">Transmembrane</keyword>
<dbReference type="EMBL" id="JH170092">
    <property type="protein sequence ID" value="EHB08316.1"/>
    <property type="molecule type" value="Genomic_DNA"/>
</dbReference>
<evidence type="ECO:0000256" key="13">
    <source>
        <dbReference type="PROSITE-ProRule" id="PRU00460"/>
    </source>
</evidence>
<dbReference type="PANTHER" id="PTHR24052">
    <property type="entry name" value="DELTA-RELATED"/>
    <property type="match status" value="1"/>
</dbReference>
<keyword evidence="13" id="KW-0424">Laminin EGF-like domain</keyword>
<feature type="compositionally biased region" description="Low complexity" evidence="14">
    <location>
        <begin position="27"/>
        <end position="40"/>
    </location>
</feature>
<feature type="domain" description="EGF-like" evidence="16">
    <location>
        <begin position="497"/>
        <end position="532"/>
    </location>
</feature>
<dbReference type="Pfam" id="PF00053">
    <property type="entry name" value="EGF_laminin"/>
    <property type="match status" value="3"/>
</dbReference>
<evidence type="ECO:0000256" key="10">
    <source>
        <dbReference type="ARBA" id="ARBA00023180"/>
    </source>
</evidence>
<dbReference type="PROSITE" id="PS51041">
    <property type="entry name" value="EMI"/>
    <property type="match status" value="2"/>
</dbReference>
<keyword evidence="6" id="KW-0677">Repeat</keyword>
<evidence type="ECO:0000256" key="7">
    <source>
        <dbReference type="ARBA" id="ARBA00022989"/>
    </source>
</evidence>
<keyword evidence="5" id="KW-0732">Signal</keyword>
<evidence type="ECO:0000256" key="1">
    <source>
        <dbReference type="ARBA" id="ARBA00004162"/>
    </source>
</evidence>
<feature type="region of interest" description="Disordered" evidence="14">
    <location>
        <begin position="835"/>
        <end position="918"/>
    </location>
</feature>
<dbReference type="GO" id="GO:0005886">
    <property type="term" value="C:plasma membrane"/>
    <property type="evidence" value="ECO:0007669"/>
    <property type="project" value="UniProtKB-SubCell"/>
</dbReference>
<evidence type="ECO:0000256" key="14">
    <source>
        <dbReference type="SAM" id="MobiDB-lite"/>
    </source>
</evidence>
<keyword evidence="3 12" id="KW-0245">EGF-like domain</keyword>
<evidence type="ECO:0000256" key="12">
    <source>
        <dbReference type="PROSITE-ProRule" id="PRU00076"/>
    </source>
</evidence>
<feature type="disulfide bond" evidence="13">
    <location>
        <begin position="565"/>
        <end position="574"/>
    </location>
</feature>
<accession>G5BGA5</accession>
<dbReference type="PROSITE" id="PS00022">
    <property type="entry name" value="EGF_1"/>
    <property type="match status" value="10"/>
</dbReference>
<keyword evidence="19" id="KW-0675">Receptor</keyword>
<name>G5BGA5_HETGA</name>
<feature type="domain" description="Laminin EGF-like" evidence="17">
    <location>
        <begin position="548"/>
        <end position="595"/>
    </location>
</feature>
<sequence length="1045" mass="110719">MGTLVLSPTRASSGLIIPEAPGPSPTPTLSGSPGSSLQSGPGFCLHISDRELSPEEAGSIGAALKQAPAMLPPLGPLLLLALDLGLTRTLNSNDPNACSFWESFTTTTKESHSRPFSLPPSEPCDKPLAGLHSCPRPTVFYRTVYRQVVKTDYRSRLRCCQGFYESSGTCIHLGLTRTLNSNDPNACSFWESFTTTTKESHSRPFSLPPSEPCDKPLAGLHSCPRPTVFYRTVYRQVVKTDYRSRLRCCQGFYESSGTCIPVCAQECVHGRCVAPNQCRCVAGWRGNDCSSACAPEMWGLQCDQPCHCGNSSSCDPVSGACSCPSGLQPPNCLQPCTPGHYGPACQFQCQCHGAPCDPQTGACFCPPGRTGPSCDVSCPQGTAGILCPTTYPCQNGGVFQASQGSCSCPPGWMGTICSLPCPEGLHGPNCSQECRCHNGGLCDRLSGQCRCAPGYTGDRCREECPVGSFGQDCNGTCDCAPGWQRGNCSVPCPPGTWGFGCNASCQCANEGVCSPQTGACTCTPGWHGAHCQLPCPKGQFGKGCAARCDCDHAHGCDPVHGHCQCQAGWTGAHCHLPCPEGFWGVNCSNACTCKNGGTCFPENGNCVCAPGFRGPSCQRPCQPGRYGKRCMPCKCNNHSSCHPVDGTCYCLAGWTGPDCSQRCPPGMFGANCSQPCQCGPGEKCHPESGGCVCPPGYSGAPCMIGCPPGMFGANCSQPCQCGPGEKCHPESGGCVCPPGYSGAPCMIGSQEPFTMTPTSPVAYNSLGAVIGIAVLGSLVVALIALFIGYRHWQKGKEHQHLAVAYSSGRLDGSEYVMPDVPPSYSHYYSNPSYHTLSQCSPSPPPPNKVPGSPLFASLQAPERPGGAHRHDNLATLPADWKHRQERPPGGSQLDRSYSYSYRHGNGPGPISNKGNVSEEGLGASLASLSSENPYATIRDLPSLPGGPRESSYVEMKGPPSASPPRQCQRRDSQQRWQPQPQRDSGTYEQPSPLTHDRDSVASQPPLPPGLPPGHYDSPKNSHIPGHYDLPPVRHPPSPPLRHQDR</sequence>
<dbReference type="FunFam" id="2.170.300.10:FF:000002">
    <property type="entry name" value="Multiple epidermal growth factor-like domains 10"/>
    <property type="match status" value="1"/>
</dbReference>
<keyword evidence="2" id="KW-1003">Cell membrane</keyword>
<feature type="domain" description="EGF-like" evidence="16">
    <location>
        <begin position="383"/>
        <end position="418"/>
    </location>
</feature>
<dbReference type="PROSITE" id="PS50027">
    <property type="entry name" value="EGF_LAM_2"/>
    <property type="match status" value="1"/>
</dbReference>
<feature type="disulfide bond" evidence="12">
    <location>
        <begin position="408"/>
        <end position="417"/>
    </location>
</feature>
<feature type="region of interest" description="Disordered" evidence="14">
    <location>
        <begin position="936"/>
        <end position="1045"/>
    </location>
</feature>
<evidence type="ECO:0000259" key="17">
    <source>
        <dbReference type="PROSITE" id="PS50027"/>
    </source>
</evidence>
<feature type="domain" description="EGF-like" evidence="16">
    <location>
        <begin position="426"/>
        <end position="461"/>
    </location>
</feature>
<dbReference type="InterPro" id="IPR000742">
    <property type="entry name" value="EGF"/>
</dbReference>
<evidence type="ECO:0000313" key="19">
    <source>
        <dbReference type="EMBL" id="EHB08316.1"/>
    </source>
</evidence>
<dbReference type="SMART" id="SM00181">
    <property type="entry name" value="EGF"/>
    <property type="match status" value="12"/>
</dbReference>
<dbReference type="InterPro" id="IPR002049">
    <property type="entry name" value="LE_dom"/>
</dbReference>
<dbReference type="AlphaFoldDB" id="G5BGA5"/>
<comment type="subcellular location">
    <subcellularLocation>
        <location evidence="1">Cell membrane</location>
        <topology evidence="1">Single-pass membrane protein</topology>
    </subcellularLocation>
</comment>
<reference evidence="19 20" key="1">
    <citation type="journal article" date="2011" name="Nature">
        <title>Genome sequencing reveals insights into physiology and longevity of the naked mole rat.</title>
        <authorList>
            <person name="Kim E.B."/>
            <person name="Fang X."/>
            <person name="Fushan A.A."/>
            <person name="Huang Z."/>
            <person name="Lobanov A.V."/>
            <person name="Han L."/>
            <person name="Marino S.M."/>
            <person name="Sun X."/>
            <person name="Turanov A.A."/>
            <person name="Yang P."/>
            <person name="Yim S.H."/>
            <person name="Zhao X."/>
            <person name="Kasaikina M.V."/>
            <person name="Stoletzki N."/>
            <person name="Peng C."/>
            <person name="Polak P."/>
            <person name="Xiong Z."/>
            <person name="Kiezun A."/>
            <person name="Zhu Y."/>
            <person name="Chen Y."/>
            <person name="Kryukov G.V."/>
            <person name="Zhang Q."/>
            <person name="Peshkin L."/>
            <person name="Yang L."/>
            <person name="Bronson R.T."/>
            <person name="Buffenstein R."/>
            <person name="Wang B."/>
            <person name="Han C."/>
            <person name="Li Q."/>
            <person name="Chen L."/>
            <person name="Zhao W."/>
            <person name="Sunyaev S.R."/>
            <person name="Park T.J."/>
            <person name="Zhang G."/>
            <person name="Wang J."/>
            <person name="Gladyshev V.N."/>
        </authorList>
    </citation>
    <scope>NUCLEOTIDE SEQUENCE [LARGE SCALE GENOMIC DNA]</scope>
</reference>
<feature type="disulfide bond" evidence="12">
    <location>
        <begin position="451"/>
        <end position="460"/>
    </location>
</feature>
<evidence type="ECO:0000256" key="2">
    <source>
        <dbReference type="ARBA" id="ARBA00022475"/>
    </source>
</evidence>
<evidence type="ECO:0000259" key="18">
    <source>
        <dbReference type="PROSITE" id="PS51041"/>
    </source>
</evidence>
<keyword evidence="9 12" id="KW-1015">Disulfide bond</keyword>